<dbReference type="Proteomes" id="UP001597375">
    <property type="component" value="Unassembled WGS sequence"/>
</dbReference>
<dbReference type="PANTHER" id="PTHR30313:SF2">
    <property type="entry name" value="DNA PRIMASE"/>
    <property type="match status" value="1"/>
</dbReference>
<feature type="compositionally biased region" description="Polar residues" evidence="10">
    <location>
        <begin position="378"/>
        <end position="395"/>
    </location>
</feature>
<keyword evidence="2" id="KW-0639">Primosome</keyword>
<dbReference type="SMART" id="SM00493">
    <property type="entry name" value="TOPRIM"/>
    <property type="match status" value="1"/>
</dbReference>
<evidence type="ECO:0000256" key="10">
    <source>
        <dbReference type="SAM" id="MobiDB-lite"/>
    </source>
</evidence>
<proteinExistence type="predicted"/>
<dbReference type="InterPro" id="IPR006171">
    <property type="entry name" value="TOPRIM_dom"/>
</dbReference>
<comment type="caution">
    <text evidence="12">The sequence shown here is derived from an EMBL/GenBank/DDBJ whole genome shotgun (WGS) entry which is preliminary data.</text>
</comment>
<evidence type="ECO:0000259" key="11">
    <source>
        <dbReference type="PROSITE" id="PS50880"/>
    </source>
</evidence>
<dbReference type="PANTHER" id="PTHR30313">
    <property type="entry name" value="DNA PRIMASE"/>
    <property type="match status" value="1"/>
</dbReference>
<organism evidence="12 13">
    <name type="scientific">Luteolibacter algae</name>
    <dbReference type="NCBI Taxonomy" id="454151"/>
    <lineage>
        <taxon>Bacteria</taxon>
        <taxon>Pseudomonadati</taxon>
        <taxon>Verrucomicrobiota</taxon>
        <taxon>Verrucomicrobiia</taxon>
        <taxon>Verrucomicrobiales</taxon>
        <taxon>Verrucomicrobiaceae</taxon>
        <taxon>Luteolibacter</taxon>
    </lineage>
</organism>
<evidence type="ECO:0000313" key="13">
    <source>
        <dbReference type="Proteomes" id="UP001597375"/>
    </source>
</evidence>
<keyword evidence="9" id="KW-0804">Transcription</keyword>
<keyword evidence="13" id="KW-1185">Reference proteome</keyword>
<evidence type="ECO:0000256" key="1">
    <source>
        <dbReference type="ARBA" id="ARBA00022478"/>
    </source>
</evidence>
<keyword evidence="5" id="KW-0235">DNA replication</keyword>
<dbReference type="CDD" id="cd01029">
    <property type="entry name" value="TOPRIM_primases"/>
    <property type="match status" value="1"/>
</dbReference>
<evidence type="ECO:0000256" key="9">
    <source>
        <dbReference type="ARBA" id="ARBA00023163"/>
    </source>
</evidence>
<protein>
    <submittedName>
        <fullName evidence="12">CHC2 zinc finger domain-containing protein</fullName>
    </submittedName>
</protein>
<dbReference type="Gene3D" id="3.90.580.10">
    <property type="entry name" value="Zinc finger, CHC2-type domain"/>
    <property type="match status" value="1"/>
</dbReference>
<evidence type="ECO:0000256" key="5">
    <source>
        <dbReference type="ARBA" id="ARBA00022705"/>
    </source>
</evidence>
<dbReference type="SMART" id="SM00400">
    <property type="entry name" value="ZnF_CHCC"/>
    <property type="match status" value="1"/>
</dbReference>
<keyword evidence="3" id="KW-0808">Transferase</keyword>
<dbReference type="Pfam" id="PF01807">
    <property type="entry name" value="Zn_ribbon_DnaG"/>
    <property type="match status" value="1"/>
</dbReference>
<evidence type="ECO:0000256" key="3">
    <source>
        <dbReference type="ARBA" id="ARBA00022679"/>
    </source>
</evidence>
<dbReference type="Pfam" id="PF13155">
    <property type="entry name" value="Toprim_2"/>
    <property type="match status" value="1"/>
</dbReference>
<evidence type="ECO:0000256" key="7">
    <source>
        <dbReference type="ARBA" id="ARBA00022771"/>
    </source>
</evidence>
<dbReference type="SUPFAM" id="SSF57783">
    <property type="entry name" value="Zinc beta-ribbon"/>
    <property type="match status" value="1"/>
</dbReference>
<accession>A0ABW5D855</accession>
<keyword evidence="1" id="KW-0240">DNA-directed RNA polymerase</keyword>
<dbReference type="SUPFAM" id="SSF56731">
    <property type="entry name" value="DNA primase core"/>
    <property type="match status" value="1"/>
</dbReference>
<dbReference type="Gene3D" id="3.90.980.10">
    <property type="entry name" value="DNA primase, catalytic core, N-terminal domain"/>
    <property type="match status" value="1"/>
</dbReference>
<feature type="compositionally biased region" description="Low complexity" evidence="10">
    <location>
        <begin position="409"/>
        <end position="430"/>
    </location>
</feature>
<dbReference type="InterPro" id="IPR037068">
    <property type="entry name" value="DNA_primase_core_N_sf"/>
</dbReference>
<dbReference type="EMBL" id="JBHUIT010000004">
    <property type="protein sequence ID" value="MFD2256216.1"/>
    <property type="molecule type" value="Genomic_DNA"/>
</dbReference>
<dbReference type="InterPro" id="IPR034154">
    <property type="entry name" value="TOPRIM_DnaG/twinkle"/>
</dbReference>
<name>A0ABW5D855_9BACT</name>
<dbReference type="RefSeq" id="WP_386819262.1">
    <property type="nucleotide sequence ID" value="NZ_JBHUIT010000004.1"/>
</dbReference>
<dbReference type="InterPro" id="IPR036977">
    <property type="entry name" value="DNA_primase_Znf_CHC2"/>
</dbReference>
<sequence>MPRLTEEEIAQVKASTDLIALIQSRGIALKQKGANWTGLCPFHDDTKTPNLIVTPGKGLFRCMAAGCEKSGNAIQFVQWHDGVSFRHAFELLTQGGKAAFTASASKHPGKAKRETVPRLECPLEREADDAKVLEQVASYYQERIMLPAGQVARDYLASRGLDGEGLIEHFGIGLSDRTLGLRLPHKNRKAGAELRGQLQQLGVYRKTGREHLNGCVVVPVRDEKGNIRQLYGRRIASNSDVPKDNRHLYLARPLAGMINAEALKNREIILTESILDALTFYRHGMEAVTCTFGTANFSDELFDALRAAKIESVKLAFDGDEAGEKASAKAAERLQAIGIDCHRLALPWGSDANSYALDQGGEALRHLVRTAEWVAPKTTPSKVTQAEPQSPSSQENLRDPSATSAAPRLNPKPAPASSLAADLAASNGSAEVAKERKPTSEPTLIRKGDCHELALGPRTYRIGGLDKNNSLEVLKVTLRLSYLFKDNMGEGSAFHVDSLDLYRDSERRRFIERAAEETLLEKDLIKRDLGKLLLLLETAQEDRLNAPLETESEIVELTAEEEREALQLLRAPDLLDQIIANYDAAGVVGEQTNLLAAYLACASRKLAKPLAIIIQSTSAAGKSTLMEAVLSFFPGEDQVKYSAMTGQSLYYLGESNLKHKILAIVEEEGAEKASYALKLLQSEGELTIASTGKDPNSGRMETQEYHVEGPVAIVLTTTSIDIDEELMNRCLVLTVDESTAQTERIHALQREARTIEGILAAEERKDILRLMQNAQRLLKPWKIANPYARELTFTSGRTRTRRDHEKYLTLIDSIALLHQHQREPITHTVGGREVKMLPVTLADIEAANRIAPEVLGRSLDELPPQTRRLLDSAKVLVVRMMAAGQMGQGSALFSRRELREATGWSAMQIRRHLERLIELEYVAVRGGRNGVTMKYELLVDAQEKAESYRVGLIDTAKLKAQTTKKAS</sequence>
<keyword evidence="8" id="KW-0862">Zinc</keyword>
<evidence type="ECO:0000256" key="2">
    <source>
        <dbReference type="ARBA" id="ARBA00022515"/>
    </source>
</evidence>
<reference evidence="13" key="1">
    <citation type="journal article" date="2019" name="Int. J. Syst. Evol. Microbiol.">
        <title>The Global Catalogue of Microorganisms (GCM) 10K type strain sequencing project: providing services to taxonomists for standard genome sequencing and annotation.</title>
        <authorList>
            <consortium name="The Broad Institute Genomics Platform"/>
            <consortium name="The Broad Institute Genome Sequencing Center for Infectious Disease"/>
            <person name="Wu L."/>
            <person name="Ma J."/>
        </authorList>
    </citation>
    <scope>NUCLEOTIDE SEQUENCE [LARGE SCALE GENOMIC DNA]</scope>
    <source>
        <strain evidence="13">CGMCC 4.7106</strain>
    </source>
</reference>
<feature type="compositionally biased region" description="Basic and acidic residues" evidence="10">
    <location>
        <begin position="432"/>
        <end position="445"/>
    </location>
</feature>
<evidence type="ECO:0000256" key="4">
    <source>
        <dbReference type="ARBA" id="ARBA00022695"/>
    </source>
</evidence>
<keyword evidence="4" id="KW-0548">Nucleotidyltransferase</keyword>
<dbReference type="InterPro" id="IPR050219">
    <property type="entry name" value="DnaG_primase"/>
</dbReference>
<dbReference type="PROSITE" id="PS50880">
    <property type="entry name" value="TOPRIM"/>
    <property type="match status" value="1"/>
</dbReference>
<evidence type="ECO:0000256" key="8">
    <source>
        <dbReference type="ARBA" id="ARBA00022833"/>
    </source>
</evidence>
<evidence type="ECO:0000313" key="12">
    <source>
        <dbReference type="EMBL" id="MFD2256216.1"/>
    </source>
</evidence>
<evidence type="ECO:0000256" key="6">
    <source>
        <dbReference type="ARBA" id="ARBA00022723"/>
    </source>
</evidence>
<feature type="region of interest" description="Disordered" evidence="10">
    <location>
        <begin position="376"/>
        <end position="445"/>
    </location>
</feature>
<feature type="domain" description="Toprim" evidence="11">
    <location>
        <begin position="266"/>
        <end position="349"/>
    </location>
</feature>
<keyword evidence="6" id="KW-0479">Metal-binding</keyword>
<dbReference type="InterPro" id="IPR002694">
    <property type="entry name" value="Znf_CHC2"/>
</dbReference>
<keyword evidence="7" id="KW-0863">Zinc-finger</keyword>
<gene>
    <name evidence="12" type="ORF">ACFSSA_05995</name>
</gene>
<dbReference type="Gene3D" id="3.40.1360.10">
    <property type="match status" value="1"/>
</dbReference>